<sequence length="213" mass="23009">MAWLGLGPVWFLAAIALAPSNKVYQQGLVLFLWLPTLVLAWSAREVLVQAWRRQPALWVSVLLLLAWCGLSLAWSPAEDPGREIKRLVYILAFLLAFPLLAQQGRARIRQLLLLGSGLLALAALVSITSFYGLQGKSLLARLAGIGEISTRFWGLTSSARRCSSCCTSRRASVACSCYGWGAGLSGRVCHAQPEPRGDSGPGDHRGDRAAVVP</sequence>
<dbReference type="EMBL" id="AP022324">
    <property type="protein sequence ID" value="BBU42112.1"/>
    <property type="molecule type" value="Genomic_DNA"/>
</dbReference>
<organism evidence="3 4">
    <name type="scientific">Pseudomonas putida</name>
    <name type="common">Arthrobacter siderocapsulatus</name>
    <dbReference type="NCBI Taxonomy" id="303"/>
    <lineage>
        <taxon>Bacteria</taxon>
        <taxon>Pseudomonadati</taxon>
        <taxon>Pseudomonadota</taxon>
        <taxon>Gammaproteobacteria</taxon>
        <taxon>Pseudomonadales</taxon>
        <taxon>Pseudomonadaceae</taxon>
        <taxon>Pseudomonas</taxon>
    </lineage>
</organism>
<reference evidence="3 4" key="1">
    <citation type="submission" date="2020-01" db="EMBL/GenBank/DDBJ databases">
        <title>Complete Genome Sequence of Pseudomonas putida Strain TS312, Harboring the HdtS type N-acyl-homoserine Lactone Synthase, Isolated from a Paper Mill.</title>
        <authorList>
            <person name="Hosoe A."/>
            <person name="Suenaga T."/>
            <person name="Sugi T."/>
            <person name="Izumi T."/>
            <person name="Nagai N."/>
            <person name="Terada A."/>
        </authorList>
    </citation>
    <scope>NUCLEOTIDE SEQUENCE [LARGE SCALE GENOMIC DNA]</scope>
    <source>
        <strain evidence="3 4">TS312</strain>
    </source>
</reference>
<keyword evidence="2" id="KW-0812">Transmembrane</keyword>
<evidence type="ECO:0000256" key="1">
    <source>
        <dbReference type="SAM" id="MobiDB-lite"/>
    </source>
</evidence>
<feature type="transmembrane region" description="Helical" evidence="2">
    <location>
        <begin position="111"/>
        <end position="133"/>
    </location>
</feature>
<feature type="transmembrane region" description="Helical" evidence="2">
    <location>
        <begin position="26"/>
        <end position="43"/>
    </location>
</feature>
<proteinExistence type="predicted"/>
<evidence type="ECO:0000313" key="3">
    <source>
        <dbReference type="EMBL" id="BBU42112.1"/>
    </source>
</evidence>
<dbReference type="AlphaFoldDB" id="A0A7U6LXG7"/>
<evidence type="ECO:0000313" key="4">
    <source>
        <dbReference type="Proteomes" id="UP000464661"/>
    </source>
</evidence>
<feature type="region of interest" description="Disordered" evidence="1">
    <location>
        <begin position="193"/>
        <end position="213"/>
    </location>
</feature>
<name>A0A7U6LXG7_PSEPU</name>
<evidence type="ECO:0000256" key="2">
    <source>
        <dbReference type="SAM" id="Phobius"/>
    </source>
</evidence>
<keyword evidence="2" id="KW-1133">Transmembrane helix</keyword>
<feature type="transmembrane region" description="Helical" evidence="2">
    <location>
        <begin position="86"/>
        <end position="104"/>
    </location>
</feature>
<gene>
    <name evidence="3" type="ORF">PPTS312_00270</name>
</gene>
<dbReference type="Proteomes" id="UP000464661">
    <property type="component" value="Chromosome"/>
</dbReference>
<protein>
    <recommendedName>
        <fullName evidence="5">O-antigen polymerase</fullName>
    </recommendedName>
</protein>
<evidence type="ECO:0008006" key="5">
    <source>
        <dbReference type="Google" id="ProtNLM"/>
    </source>
</evidence>
<accession>A0A7U6LXG7</accession>
<feature type="transmembrane region" description="Helical" evidence="2">
    <location>
        <begin position="55"/>
        <end position="74"/>
    </location>
</feature>
<keyword evidence="2" id="KW-0472">Membrane</keyword>